<keyword evidence="3" id="KW-1185">Reference proteome</keyword>
<dbReference type="EMBL" id="BAABIA010000006">
    <property type="protein sequence ID" value="GAA5143669.1"/>
    <property type="molecule type" value="Genomic_DNA"/>
</dbReference>
<dbReference type="Proteomes" id="UP001499852">
    <property type="component" value="Unassembled WGS sequence"/>
</dbReference>
<evidence type="ECO:0000313" key="2">
    <source>
        <dbReference type="EMBL" id="GAA5143669.1"/>
    </source>
</evidence>
<gene>
    <name evidence="2" type="ORF">GCM10023213_32040</name>
</gene>
<feature type="region of interest" description="Disordered" evidence="1">
    <location>
        <begin position="99"/>
        <end position="152"/>
    </location>
</feature>
<feature type="compositionally biased region" description="Polar residues" evidence="1">
    <location>
        <begin position="103"/>
        <end position="122"/>
    </location>
</feature>
<organism evidence="2 3">
    <name type="scientific">Prosthecobacter algae</name>
    <dbReference type="NCBI Taxonomy" id="1144682"/>
    <lineage>
        <taxon>Bacteria</taxon>
        <taxon>Pseudomonadati</taxon>
        <taxon>Verrucomicrobiota</taxon>
        <taxon>Verrucomicrobiia</taxon>
        <taxon>Verrucomicrobiales</taxon>
        <taxon>Verrucomicrobiaceae</taxon>
        <taxon>Prosthecobacter</taxon>
    </lineage>
</organism>
<name>A0ABP9PFY2_9BACT</name>
<proteinExistence type="predicted"/>
<reference evidence="3" key="1">
    <citation type="journal article" date="2019" name="Int. J. Syst. Evol. Microbiol.">
        <title>The Global Catalogue of Microorganisms (GCM) 10K type strain sequencing project: providing services to taxonomists for standard genome sequencing and annotation.</title>
        <authorList>
            <consortium name="The Broad Institute Genomics Platform"/>
            <consortium name="The Broad Institute Genome Sequencing Center for Infectious Disease"/>
            <person name="Wu L."/>
            <person name="Ma J."/>
        </authorList>
    </citation>
    <scope>NUCLEOTIDE SEQUENCE [LARGE SCALE GENOMIC DNA]</scope>
    <source>
        <strain evidence="3">JCM 18053</strain>
    </source>
</reference>
<sequence>MNPDPKAPLDKATPDELWQMLTVPGGDAGDLARIREKLTRHAQADTQRKLDALSRQMQTLAQTTQTSTLATPTFWLALLAAAFSSFAVPWDTVGETLERWQERASQTAQTSLRPQRLPSTDTPPAGYRPTPEPALPTQPSSAPLPASPLFPQ</sequence>
<dbReference type="RefSeq" id="WP_345737389.1">
    <property type="nucleotide sequence ID" value="NZ_BAABIA010000006.1"/>
</dbReference>
<protein>
    <submittedName>
        <fullName evidence="2">Uncharacterized protein</fullName>
    </submittedName>
</protein>
<evidence type="ECO:0000313" key="3">
    <source>
        <dbReference type="Proteomes" id="UP001499852"/>
    </source>
</evidence>
<evidence type="ECO:0000256" key="1">
    <source>
        <dbReference type="SAM" id="MobiDB-lite"/>
    </source>
</evidence>
<accession>A0ABP9PFY2</accession>
<comment type="caution">
    <text evidence="2">The sequence shown here is derived from an EMBL/GenBank/DDBJ whole genome shotgun (WGS) entry which is preliminary data.</text>
</comment>